<dbReference type="Gene3D" id="1.10.443.10">
    <property type="entry name" value="Intergrase catalytic core"/>
    <property type="match status" value="1"/>
</dbReference>
<evidence type="ECO:0000256" key="1">
    <source>
        <dbReference type="ARBA" id="ARBA00008857"/>
    </source>
</evidence>
<evidence type="ECO:0000256" key="3">
    <source>
        <dbReference type="ARBA" id="ARBA00023172"/>
    </source>
</evidence>
<dbReference type="Pfam" id="PF00589">
    <property type="entry name" value="Phage_integrase"/>
    <property type="match status" value="1"/>
</dbReference>
<dbReference type="Gene3D" id="1.10.150.130">
    <property type="match status" value="1"/>
</dbReference>
<dbReference type="GO" id="GO:0006310">
    <property type="term" value="P:DNA recombination"/>
    <property type="evidence" value="ECO:0007669"/>
    <property type="project" value="UniProtKB-KW"/>
</dbReference>
<evidence type="ECO:0000256" key="2">
    <source>
        <dbReference type="ARBA" id="ARBA00023125"/>
    </source>
</evidence>
<dbReference type="PROSITE" id="PS51898">
    <property type="entry name" value="TYR_RECOMBINASE"/>
    <property type="match status" value="1"/>
</dbReference>
<dbReference type="InterPro" id="IPR025269">
    <property type="entry name" value="SAM-like_dom"/>
</dbReference>
<evidence type="ECO:0000313" key="6">
    <source>
        <dbReference type="Proteomes" id="UP000239872"/>
    </source>
</evidence>
<dbReference type="Proteomes" id="UP000239872">
    <property type="component" value="Unassembled WGS sequence"/>
</dbReference>
<dbReference type="PANTHER" id="PTHR30349">
    <property type="entry name" value="PHAGE INTEGRASE-RELATED"/>
    <property type="match status" value="1"/>
</dbReference>
<dbReference type="SUPFAM" id="SSF56349">
    <property type="entry name" value="DNA breaking-rejoining enzymes"/>
    <property type="match status" value="1"/>
</dbReference>
<comment type="caution">
    <text evidence="5">The sequence shown here is derived from an EMBL/GenBank/DDBJ whole genome shotgun (WGS) entry which is preliminary data.</text>
</comment>
<keyword evidence="6" id="KW-1185">Reference proteome</keyword>
<protein>
    <submittedName>
        <fullName evidence="5">Integrase</fullName>
    </submittedName>
</protein>
<dbReference type="PANTHER" id="PTHR30349:SF64">
    <property type="entry name" value="PROPHAGE INTEGRASE INTD-RELATED"/>
    <property type="match status" value="1"/>
</dbReference>
<dbReference type="GO" id="GO:0015074">
    <property type="term" value="P:DNA integration"/>
    <property type="evidence" value="ECO:0007669"/>
    <property type="project" value="InterPro"/>
</dbReference>
<evidence type="ECO:0000259" key="4">
    <source>
        <dbReference type="PROSITE" id="PS51898"/>
    </source>
</evidence>
<feature type="domain" description="Tyr recombinase" evidence="4">
    <location>
        <begin position="240"/>
        <end position="426"/>
    </location>
</feature>
<keyword evidence="2" id="KW-0238">DNA-binding</keyword>
<comment type="similarity">
    <text evidence="1">Belongs to the 'phage' integrase family.</text>
</comment>
<sequence length="444" mass="51270">MLLPLKAVVSTKVRKDGKSVIYYQYCFSSTHRVLLNTDIAIPKACWNSKRQCISKSLPTDLGGFEDLNAELGRIRKVIETIIEHGLSKGDRNIGAYVKEVFKPDFKVDTLQSTRIATYVRKKEPDFFSEIDDYILSKEKKVCEEGVANFRTMKHRLMAFEEFRKRKIAFSSLDYNFYHQFVDFLTHDFLHKRKLIPEYGLKISTIGRTIKQLRIFVKDRVRRKAVAPIDMDDFKILDEETDAIYLTYEEIGKIYALDLANDPVLALHRDMFVLGCLTGLRFSDYSTLRGSDLRNGLLYKKTSKTDSWVVIPLRSEAIAIFERHYATGVPAISNSVFNKCIKEIGELADIKDMITFSYKKGNKDISVAKPKAQWITSHTCRRSFCTNEYLSGEVDISLIMKISGHKTHKEFFKYIRVTQEEAAYKIQAIWQMRNNMAAFPLPKTA</sequence>
<dbReference type="AlphaFoldDB" id="A0A2S7T1E7"/>
<dbReference type="InterPro" id="IPR013762">
    <property type="entry name" value="Integrase-like_cat_sf"/>
</dbReference>
<gene>
    <name evidence="5" type="ORF">CJD36_004555</name>
</gene>
<keyword evidence="3" id="KW-0233">DNA recombination</keyword>
<dbReference type="EMBL" id="PPSL01000001">
    <property type="protein sequence ID" value="PQJ13020.1"/>
    <property type="molecule type" value="Genomic_DNA"/>
</dbReference>
<dbReference type="Pfam" id="PF13102">
    <property type="entry name" value="Phage_int_SAM_5"/>
    <property type="match status" value="1"/>
</dbReference>
<dbReference type="InterPro" id="IPR011010">
    <property type="entry name" value="DNA_brk_join_enz"/>
</dbReference>
<dbReference type="RefSeq" id="WP_105037904.1">
    <property type="nucleotide sequence ID" value="NZ_PPSL01000001.1"/>
</dbReference>
<reference evidence="5 6" key="1">
    <citation type="submission" date="2018-01" db="EMBL/GenBank/DDBJ databases">
        <title>A novel member of the phylum Bacteroidetes isolated from glacier ice.</title>
        <authorList>
            <person name="Liu Q."/>
            <person name="Xin Y.-H."/>
        </authorList>
    </citation>
    <scope>NUCLEOTIDE SEQUENCE [LARGE SCALE GENOMIC DNA]</scope>
    <source>
        <strain evidence="5 6">RB1R16</strain>
    </source>
</reference>
<dbReference type="InterPro" id="IPR050090">
    <property type="entry name" value="Tyrosine_recombinase_XerCD"/>
</dbReference>
<accession>A0A2S7T1E7</accession>
<evidence type="ECO:0000313" key="5">
    <source>
        <dbReference type="EMBL" id="PQJ13020.1"/>
    </source>
</evidence>
<proteinExistence type="inferred from homology"/>
<dbReference type="InterPro" id="IPR002104">
    <property type="entry name" value="Integrase_catalytic"/>
</dbReference>
<dbReference type="OrthoDB" id="1493636at2"/>
<organism evidence="5 6">
    <name type="scientific">Flavipsychrobacter stenotrophus</name>
    <dbReference type="NCBI Taxonomy" id="2077091"/>
    <lineage>
        <taxon>Bacteria</taxon>
        <taxon>Pseudomonadati</taxon>
        <taxon>Bacteroidota</taxon>
        <taxon>Chitinophagia</taxon>
        <taxon>Chitinophagales</taxon>
        <taxon>Chitinophagaceae</taxon>
        <taxon>Flavipsychrobacter</taxon>
    </lineage>
</organism>
<name>A0A2S7T1E7_9BACT</name>
<dbReference type="InterPro" id="IPR010998">
    <property type="entry name" value="Integrase_recombinase_N"/>
</dbReference>
<dbReference type="GO" id="GO:0003677">
    <property type="term" value="F:DNA binding"/>
    <property type="evidence" value="ECO:0007669"/>
    <property type="project" value="UniProtKB-KW"/>
</dbReference>